<reference evidence="2" key="1">
    <citation type="submission" date="2023-06" db="EMBL/GenBank/DDBJ databases">
        <title>Robiginitalea aurantiacus sp. nov. and Algoriphagus sediminis sp. nov., isolated from coastal sediment.</title>
        <authorList>
            <person name="Zhou Z.Y."/>
            <person name="An J."/>
            <person name="Jia Y.W."/>
            <person name="Du Z.J."/>
        </authorList>
    </citation>
    <scope>NUCLEOTIDE SEQUENCE</scope>
    <source>
        <strain evidence="2">M39</strain>
    </source>
</reference>
<sequence>MSLVQINTMACDGSDVFWPWFLWLLGAFILGLLLGWLLKQLFGGGAAAAPAAVKQDLTKVEGIGPKIEGLLNNKGIISYRQLSETSVSFLEKLINDAGPNFATHRGMTGTWPAQAKLAELGEWDELAKWQDVLKGGV</sequence>
<evidence type="ECO:0000313" key="2">
    <source>
        <dbReference type="EMBL" id="MDM9631167.1"/>
    </source>
</evidence>
<protein>
    <recommendedName>
        <fullName evidence="4">DUF4332 domain-containing protein</fullName>
    </recommendedName>
</protein>
<accession>A0ABT7WE24</accession>
<evidence type="ECO:0008006" key="4">
    <source>
        <dbReference type="Google" id="ProtNLM"/>
    </source>
</evidence>
<feature type="transmembrane region" description="Helical" evidence="1">
    <location>
        <begin position="20"/>
        <end position="38"/>
    </location>
</feature>
<dbReference type="Gene3D" id="1.10.150.20">
    <property type="entry name" value="5' to 3' exonuclease, C-terminal subdomain"/>
    <property type="match status" value="1"/>
</dbReference>
<comment type="caution">
    <text evidence="2">The sequence shown here is derived from an EMBL/GenBank/DDBJ whole genome shotgun (WGS) entry which is preliminary data.</text>
</comment>
<gene>
    <name evidence="2" type="ORF">QU605_06785</name>
</gene>
<keyword evidence="1" id="KW-0472">Membrane</keyword>
<dbReference type="EMBL" id="JAUDUY010000003">
    <property type="protein sequence ID" value="MDM9631167.1"/>
    <property type="molecule type" value="Genomic_DNA"/>
</dbReference>
<keyword evidence="1" id="KW-0812">Transmembrane</keyword>
<organism evidence="2 3">
    <name type="scientific">Robiginitalea aurantiaca</name>
    <dbReference type="NCBI Taxonomy" id="3056915"/>
    <lineage>
        <taxon>Bacteria</taxon>
        <taxon>Pseudomonadati</taxon>
        <taxon>Bacteroidota</taxon>
        <taxon>Flavobacteriia</taxon>
        <taxon>Flavobacteriales</taxon>
        <taxon>Flavobacteriaceae</taxon>
        <taxon>Robiginitalea</taxon>
    </lineage>
</organism>
<keyword evidence="3" id="KW-1185">Reference proteome</keyword>
<evidence type="ECO:0000256" key="1">
    <source>
        <dbReference type="SAM" id="Phobius"/>
    </source>
</evidence>
<dbReference type="RefSeq" id="WP_289724532.1">
    <property type="nucleotide sequence ID" value="NZ_JAUDUY010000003.1"/>
</dbReference>
<keyword evidence="1" id="KW-1133">Transmembrane helix</keyword>
<name>A0ABT7WE24_9FLAO</name>
<dbReference type="Proteomes" id="UP001174839">
    <property type="component" value="Unassembled WGS sequence"/>
</dbReference>
<proteinExistence type="predicted"/>
<evidence type="ECO:0000313" key="3">
    <source>
        <dbReference type="Proteomes" id="UP001174839"/>
    </source>
</evidence>